<name>A0A9P5YFE8_9AGAR</name>
<dbReference type="Proteomes" id="UP000807353">
    <property type="component" value="Unassembled WGS sequence"/>
</dbReference>
<dbReference type="EMBL" id="MU150235">
    <property type="protein sequence ID" value="KAF9467878.1"/>
    <property type="molecule type" value="Genomic_DNA"/>
</dbReference>
<comment type="similarity">
    <text evidence="2">Belongs to the replication factor A protein 3 family.</text>
</comment>
<keyword evidence="3" id="KW-0539">Nucleus</keyword>
<evidence type="ECO:0000256" key="1">
    <source>
        <dbReference type="ARBA" id="ARBA00004123"/>
    </source>
</evidence>
<dbReference type="GO" id="GO:0006289">
    <property type="term" value="P:nucleotide-excision repair"/>
    <property type="evidence" value="ECO:0007669"/>
    <property type="project" value="TreeGrafter"/>
</dbReference>
<dbReference type="GO" id="GO:0003697">
    <property type="term" value="F:single-stranded DNA binding"/>
    <property type="evidence" value="ECO:0007669"/>
    <property type="project" value="TreeGrafter"/>
</dbReference>
<dbReference type="InterPro" id="IPR013970">
    <property type="entry name" value="Rfa2"/>
</dbReference>
<reference evidence="4" key="1">
    <citation type="submission" date="2020-11" db="EMBL/GenBank/DDBJ databases">
        <authorList>
            <consortium name="DOE Joint Genome Institute"/>
            <person name="Ahrendt S."/>
            <person name="Riley R."/>
            <person name="Andreopoulos W."/>
            <person name="Labutti K."/>
            <person name="Pangilinan J."/>
            <person name="Ruiz-Duenas F.J."/>
            <person name="Barrasa J.M."/>
            <person name="Sanchez-Garcia M."/>
            <person name="Camarero S."/>
            <person name="Miyauchi S."/>
            <person name="Serrano A."/>
            <person name="Linde D."/>
            <person name="Babiker R."/>
            <person name="Drula E."/>
            <person name="Ayuso-Fernandez I."/>
            <person name="Pacheco R."/>
            <person name="Padilla G."/>
            <person name="Ferreira P."/>
            <person name="Barriuso J."/>
            <person name="Kellner H."/>
            <person name="Castanera R."/>
            <person name="Alfaro M."/>
            <person name="Ramirez L."/>
            <person name="Pisabarro A.G."/>
            <person name="Kuo A."/>
            <person name="Tritt A."/>
            <person name="Lipzen A."/>
            <person name="He G."/>
            <person name="Yan M."/>
            <person name="Ng V."/>
            <person name="Cullen D."/>
            <person name="Martin F."/>
            <person name="Rosso M.-N."/>
            <person name="Henrissat B."/>
            <person name="Hibbett D."/>
            <person name="Martinez A.T."/>
            <person name="Grigoriev I.V."/>
        </authorList>
    </citation>
    <scope>NUCLEOTIDE SEQUENCE</scope>
    <source>
        <strain evidence="4">CBS 247.69</strain>
    </source>
</reference>
<dbReference type="PANTHER" id="PTHR15114">
    <property type="entry name" value="REPLICATION PROTEIN A3"/>
    <property type="match status" value="1"/>
</dbReference>
<keyword evidence="5" id="KW-1185">Reference proteome</keyword>
<comment type="subcellular location">
    <subcellularLocation>
        <location evidence="1">Nucleus</location>
    </subcellularLocation>
</comment>
<dbReference type="SUPFAM" id="SSF50249">
    <property type="entry name" value="Nucleic acid-binding proteins"/>
    <property type="match status" value="1"/>
</dbReference>
<dbReference type="PANTHER" id="PTHR15114:SF1">
    <property type="entry name" value="REPLICATION PROTEIN A 14 KDA SUBUNIT"/>
    <property type="match status" value="1"/>
</dbReference>
<dbReference type="GO" id="GO:0006260">
    <property type="term" value="P:DNA replication"/>
    <property type="evidence" value="ECO:0007669"/>
    <property type="project" value="InterPro"/>
</dbReference>
<gene>
    <name evidence="4" type="ORF">BDZ94DRAFT_1247976</name>
</gene>
<dbReference type="CDD" id="cd04479">
    <property type="entry name" value="RPA3"/>
    <property type="match status" value="1"/>
</dbReference>
<protein>
    <submittedName>
        <fullName evidence="4">Replication factor A protein 3</fullName>
    </submittedName>
</protein>
<evidence type="ECO:0000313" key="4">
    <source>
        <dbReference type="EMBL" id="KAF9467878.1"/>
    </source>
</evidence>
<dbReference type="GO" id="GO:0006284">
    <property type="term" value="P:base-excision repair"/>
    <property type="evidence" value="ECO:0007669"/>
    <property type="project" value="TreeGrafter"/>
</dbReference>
<dbReference type="OrthoDB" id="188186at2759"/>
<dbReference type="AlphaFoldDB" id="A0A9P5YFE8"/>
<evidence type="ECO:0000256" key="2">
    <source>
        <dbReference type="ARBA" id="ARBA00009761"/>
    </source>
</evidence>
<dbReference type="Pfam" id="PF08661">
    <property type="entry name" value="Rep_fac-A_3"/>
    <property type="match status" value="1"/>
</dbReference>
<evidence type="ECO:0000313" key="5">
    <source>
        <dbReference type="Proteomes" id="UP000807353"/>
    </source>
</evidence>
<accession>A0A9P5YFE8</accession>
<proteinExistence type="inferred from homology"/>
<comment type="caution">
    <text evidence="4">The sequence shown here is derived from an EMBL/GenBank/DDBJ whole genome shotgun (WGS) entry which is preliminary data.</text>
</comment>
<dbReference type="GO" id="GO:0006298">
    <property type="term" value="P:mismatch repair"/>
    <property type="evidence" value="ECO:0007669"/>
    <property type="project" value="TreeGrafter"/>
</dbReference>
<sequence length="110" mass="12189">MSSDHISTRVNSARLPDFVGKTVRLACKPIQLNGDMAIVQASDGGEVTIRAMKPDINTEDGYLEVVGNVLDATTIKMLSYTILGQDLDMKLVNDTIELIHDPRFYTRMFA</sequence>
<dbReference type="InterPro" id="IPR012340">
    <property type="entry name" value="NA-bd_OB-fold"/>
</dbReference>
<dbReference type="GO" id="GO:0003684">
    <property type="term" value="F:damaged DNA binding"/>
    <property type="evidence" value="ECO:0007669"/>
    <property type="project" value="TreeGrafter"/>
</dbReference>
<dbReference type="GO" id="GO:0005662">
    <property type="term" value="C:DNA replication factor A complex"/>
    <property type="evidence" value="ECO:0007669"/>
    <property type="project" value="TreeGrafter"/>
</dbReference>
<evidence type="ECO:0000256" key="3">
    <source>
        <dbReference type="ARBA" id="ARBA00023242"/>
    </source>
</evidence>
<dbReference type="GO" id="GO:0035861">
    <property type="term" value="C:site of double-strand break"/>
    <property type="evidence" value="ECO:0007669"/>
    <property type="project" value="TreeGrafter"/>
</dbReference>
<organism evidence="4 5">
    <name type="scientific">Collybia nuda</name>
    <dbReference type="NCBI Taxonomy" id="64659"/>
    <lineage>
        <taxon>Eukaryota</taxon>
        <taxon>Fungi</taxon>
        <taxon>Dikarya</taxon>
        <taxon>Basidiomycota</taxon>
        <taxon>Agaricomycotina</taxon>
        <taxon>Agaricomycetes</taxon>
        <taxon>Agaricomycetidae</taxon>
        <taxon>Agaricales</taxon>
        <taxon>Tricholomatineae</taxon>
        <taxon>Clitocybaceae</taxon>
        <taxon>Collybia</taxon>
    </lineage>
</organism>
<dbReference type="Gene3D" id="2.40.50.140">
    <property type="entry name" value="Nucleic acid-binding proteins"/>
    <property type="match status" value="1"/>
</dbReference>
<dbReference type="GO" id="GO:0000724">
    <property type="term" value="P:double-strand break repair via homologous recombination"/>
    <property type="evidence" value="ECO:0007669"/>
    <property type="project" value="TreeGrafter"/>
</dbReference>